<accession>A0A7R9LGU6</accession>
<gene>
    <name evidence="1" type="ORF">OSB1V03_LOCUS18654</name>
</gene>
<dbReference type="OrthoDB" id="6412187at2759"/>
<evidence type="ECO:0000313" key="2">
    <source>
        <dbReference type="Proteomes" id="UP000759131"/>
    </source>
</evidence>
<protein>
    <submittedName>
        <fullName evidence="1">Uncharacterized protein</fullName>
    </submittedName>
</protein>
<dbReference type="GO" id="GO:0005615">
    <property type="term" value="C:extracellular space"/>
    <property type="evidence" value="ECO:0007669"/>
    <property type="project" value="TreeGrafter"/>
</dbReference>
<dbReference type="CDD" id="cd16021">
    <property type="entry name" value="ALP_like"/>
    <property type="match status" value="1"/>
</dbReference>
<dbReference type="InterPro" id="IPR017850">
    <property type="entry name" value="Alkaline_phosphatase_core_sf"/>
</dbReference>
<dbReference type="FunFam" id="3.40.720.10:FF:000017">
    <property type="entry name" value="Predicted protein"/>
    <property type="match status" value="1"/>
</dbReference>
<dbReference type="PANTHER" id="PTHR10974:SF6">
    <property type="entry name" value="PROTEIN CBG19234"/>
    <property type="match status" value="1"/>
</dbReference>
<sequence length="383" mass="45139">MGGSLNADRVCHLPIHVNPFDESVAKYMKKLPKSIECHYESDPKNNLTFIDGAGILRQTLGYYRCKYQLFDRLKGNDNQITYKPMKQLDPKNGFPMGDNSFVFVVCEEMAGRRVYENTHFWFPLTPNHNYNTSVDISDRPSVLVLVIESLSRVNYLRFMRQTRDSMEKMGKVVYMKGLTKLADNSFPNMVPFLTGRRVWNNELTNEDFGPYDDWPFVWKDFSKAGYKTALIEDFPTFTLFNYESKGFVEKPVDWYPRPFWIHLFRDVSKILLGLIPFELSNCYIDRFPKINLFLEQIKHFIHECQTKHFPYFAFTFYIEVTHNDFNRVQLIDSHVSHFFEQMKNQLNDTIVILMGDHGNRFGPLLQTVIGRIEERMPLFGVRI</sequence>
<feature type="non-terminal residue" evidence="1">
    <location>
        <position position="383"/>
    </location>
</feature>
<dbReference type="AlphaFoldDB" id="A0A7R9LGU6"/>
<organism evidence="1">
    <name type="scientific">Medioppia subpectinata</name>
    <dbReference type="NCBI Taxonomy" id="1979941"/>
    <lineage>
        <taxon>Eukaryota</taxon>
        <taxon>Metazoa</taxon>
        <taxon>Ecdysozoa</taxon>
        <taxon>Arthropoda</taxon>
        <taxon>Chelicerata</taxon>
        <taxon>Arachnida</taxon>
        <taxon>Acari</taxon>
        <taxon>Acariformes</taxon>
        <taxon>Sarcoptiformes</taxon>
        <taxon>Oribatida</taxon>
        <taxon>Brachypylina</taxon>
        <taxon>Oppioidea</taxon>
        <taxon>Oppiidae</taxon>
        <taxon>Medioppia</taxon>
    </lineage>
</organism>
<keyword evidence="2" id="KW-1185">Reference proteome</keyword>
<name>A0A7R9LGU6_9ACAR</name>
<dbReference type="InterPro" id="IPR004245">
    <property type="entry name" value="DUF229"/>
</dbReference>
<dbReference type="PANTHER" id="PTHR10974">
    <property type="entry name" value="FI08016P-RELATED"/>
    <property type="match status" value="1"/>
</dbReference>
<reference evidence="1" key="1">
    <citation type="submission" date="2020-11" db="EMBL/GenBank/DDBJ databases">
        <authorList>
            <person name="Tran Van P."/>
        </authorList>
    </citation>
    <scope>NUCLEOTIDE SEQUENCE</scope>
</reference>
<dbReference type="SUPFAM" id="SSF53649">
    <property type="entry name" value="Alkaline phosphatase-like"/>
    <property type="match status" value="1"/>
</dbReference>
<dbReference type="EMBL" id="CAJPIZ010025276">
    <property type="protein sequence ID" value="CAG2118704.1"/>
    <property type="molecule type" value="Genomic_DNA"/>
</dbReference>
<dbReference type="Proteomes" id="UP000759131">
    <property type="component" value="Unassembled WGS sequence"/>
</dbReference>
<dbReference type="EMBL" id="OC879851">
    <property type="protein sequence ID" value="CAD7641440.1"/>
    <property type="molecule type" value="Genomic_DNA"/>
</dbReference>
<proteinExistence type="predicted"/>
<dbReference type="Gene3D" id="3.40.720.10">
    <property type="entry name" value="Alkaline Phosphatase, subunit A"/>
    <property type="match status" value="1"/>
</dbReference>
<evidence type="ECO:0000313" key="1">
    <source>
        <dbReference type="EMBL" id="CAD7641440.1"/>
    </source>
</evidence>
<dbReference type="Pfam" id="PF02995">
    <property type="entry name" value="DUF229"/>
    <property type="match status" value="1"/>
</dbReference>